<dbReference type="InterPro" id="IPR006171">
    <property type="entry name" value="TOPRIM_dom"/>
</dbReference>
<keyword evidence="2 12" id="KW-0639">Primosome</keyword>
<dbReference type="FunFam" id="3.90.580.10:FF:000001">
    <property type="entry name" value="DNA primase"/>
    <property type="match status" value="1"/>
</dbReference>
<dbReference type="CDD" id="cd03364">
    <property type="entry name" value="TOPRIM_DnaG_primases"/>
    <property type="match status" value="1"/>
</dbReference>
<feature type="domain" description="Toprim" evidence="15">
    <location>
        <begin position="274"/>
        <end position="355"/>
    </location>
</feature>
<dbReference type="InterPro" id="IPR050219">
    <property type="entry name" value="DnaG_primase"/>
</dbReference>
<dbReference type="SMART" id="SM00400">
    <property type="entry name" value="ZnF_CHCC"/>
    <property type="match status" value="1"/>
</dbReference>
<evidence type="ECO:0000313" key="17">
    <source>
        <dbReference type="Proteomes" id="UP000231067"/>
    </source>
</evidence>
<keyword evidence="3 12" id="KW-0808">Transferase</keyword>
<evidence type="ECO:0000256" key="9">
    <source>
        <dbReference type="ARBA" id="ARBA00022842"/>
    </source>
</evidence>
<dbReference type="SUPFAM" id="SSF48024">
    <property type="entry name" value="N-terminal domain of DnaB helicase"/>
    <property type="match status" value="1"/>
</dbReference>
<dbReference type="HAMAP" id="MF_00974">
    <property type="entry name" value="DNA_primase_DnaG"/>
    <property type="match status" value="1"/>
</dbReference>
<dbReference type="Pfam" id="PF13155">
    <property type="entry name" value="Toprim_2"/>
    <property type="match status" value="1"/>
</dbReference>
<dbReference type="InterPro" id="IPR002694">
    <property type="entry name" value="Znf_CHC2"/>
</dbReference>
<dbReference type="Gene3D" id="3.90.980.10">
    <property type="entry name" value="DNA primase, catalytic core, N-terminal domain"/>
    <property type="match status" value="1"/>
</dbReference>
<organism evidence="16 17">
    <name type="scientific">Candidatus Desantisbacteria bacterium CG23_combo_of_CG06-09_8_20_14_all_40_23</name>
    <dbReference type="NCBI Taxonomy" id="1974550"/>
    <lineage>
        <taxon>Bacteria</taxon>
        <taxon>Candidatus Desantisiibacteriota</taxon>
    </lineage>
</organism>
<comment type="catalytic activity">
    <reaction evidence="12">
        <text>ssDNA + n NTP = ssDNA/pppN(pN)n-1 hybrid + (n-1) diphosphate.</text>
        <dbReference type="EC" id="2.7.7.101"/>
    </reaction>
</comment>
<accession>A0A2H0A6H5</accession>
<dbReference type="SMART" id="SM00493">
    <property type="entry name" value="TOPRIM"/>
    <property type="match status" value="1"/>
</dbReference>
<evidence type="ECO:0000256" key="8">
    <source>
        <dbReference type="ARBA" id="ARBA00022833"/>
    </source>
</evidence>
<dbReference type="GO" id="GO:0005737">
    <property type="term" value="C:cytoplasm"/>
    <property type="evidence" value="ECO:0007669"/>
    <property type="project" value="TreeGrafter"/>
</dbReference>
<dbReference type="GO" id="GO:0003899">
    <property type="term" value="F:DNA-directed RNA polymerase activity"/>
    <property type="evidence" value="ECO:0007669"/>
    <property type="project" value="UniProtKB-UniRule"/>
</dbReference>
<dbReference type="AlphaFoldDB" id="A0A2H0A6H5"/>
<evidence type="ECO:0000256" key="4">
    <source>
        <dbReference type="ARBA" id="ARBA00022695"/>
    </source>
</evidence>
<dbReference type="PIRSF" id="PIRSF002811">
    <property type="entry name" value="DnaG"/>
    <property type="match status" value="1"/>
</dbReference>
<comment type="domain">
    <text evidence="12">Contains an N-terminal zinc-binding domain, a central core domain that contains the primase activity, and a C-terminal DnaB-binding domain.</text>
</comment>
<gene>
    <name evidence="12" type="primary">dnaG</name>
    <name evidence="16" type="ORF">COX18_06715</name>
</gene>
<dbReference type="PANTHER" id="PTHR30313">
    <property type="entry name" value="DNA PRIMASE"/>
    <property type="match status" value="1"/>
</dbReference>
<feature type="zinc finger region" description="CHC2-type" evidence="12 14">
    <location>
        <begin position="49"/>
        <end position="73"/>
    </location>
</feature>
<dbReference type="InterPro" id="IPR030846">
    <property type="entry name" value="DnaG_bac"/>
</dbReference>
<dbReference type="GO" id="GO:0005524">
    <property type="term" value="F:ATP binding"/>
    <property type="evidence" value="ECO:0007669"/>
    <property type="project" value="InterPro"/>
</dbReference>
<keyword evidence="10 12" id="KW-0238">DNA-binding</keyword>
<dbReference type="EMBL" id="PCSH01000120">
    <property type="protein sequence ID" value="PIP40440.1"/>
    <property type="molecule type" value="Genomic_DNA"/>
</dbReference>
<comment type="caution">
    <text evidence="16">The sequence shown here is derived from an EMBL/GenBank/DDBJ whole genome shotgun (WGS) entry which is preliminary data.</text>
</comment>
<dbReference type="GO" id="GO:0000428">
    <property type="term" value="C:DNA-directed RNA polymerase complex"/>
    <property type="evidence" value="ECO:0007669"/>
    <property type="project" value="UniProtKB-KW"/>
</dbReference>
<dbReference type="NCBIfam" id="TIGR01391">
    <property type="entry name" value="dnaG"/>
    <property type="match status" value="1"/>
</dbReference>
<dbReference type="GO" id="GO:0006269">
    <property type="term" value="P:DNA replication, synthesis of primer"/>
    <property type="evidence" value="ECO:0007669"/>
    <property type="project" value="UniProtKB-UniRule"/>
</dbReference>
<evidence type="ECO:0000256" key="1">
    <source>
        <dbReference type="ARBA" id="ARBA00022478"/>
    </source>
</evidence>
<dbReference type="InterPro" id="IPR016136">
    <property type="entry name" value="DNA_helicase_N/primase_C"/>
</dbReference>
<dbReference type="GO" id="GO:0008270">
    <property type="term" value="F:zinc ion binding"/>
    <property type="evidence" value="ECO:0007669"/>
    <property type="project" value="UniProtKB-UniRule"/>
</dbReference>
<dbReference type="InterPro" id="IPR036185">
    <property type="entry name" value="DNA_heli_DnaB-like_N_sf"/>
</dbReference>
<dbReference type="GO" id="GO:0003677">
    <property type="term" value="F:DNA binding"/>
    <property type="evidence" value="ECO:0007669"/>
    <property type="project" value="UniProtKB-KW"/>
</dbReference>
<keyword evidence="9" id="KW-0460">Magnesium</keyword>
<dbReference type="Pfam" id="PF01807">
    <property type="entry name" value="Zn_ribbon_DnaG"/>
    <property type="match status" value="1"/>
</dbReference>
<dbReference type="Proteomes" id="UP000231067">
    <property type="component" value="Unassembled WGS sequence"/>
</dbReference>
<dbReference type="GO" id="GO:0003678">
    <property type="term" value="F:DNA helicase activity"/>
    <property type="evidence" value="ECO:0007669"/>
    <property type="project" value="InterPro"/>
</dbReference>
<evidence type="ECO:0000259" key="15">
    <source>
        <dbReference type="PROSITE" id="PS50880"/>
    </source>
</evidence>
<evidence type="ECO:0000256" key="10">
    <source>
        <dbReference type="ARBA" id="ARBA00023125"/>
    </source>
</evidence>
<evidence type="ECO:0000256" key="13">
    <source>
        <dbReference type="PIRNR" id="PIRNR002811"/>
    </source>
</evidence>
<dbReference type="Gene3D" id="3.40.1360.10">
    <property type="match status" value="1"/>
</dbReference>
<keyword evidence="5 12" id="KW-0235">DNA replication</keyword>
<dbReference type="GO" id="GO:1990077">
    <property type="term" value="C:primosome complex"/>
    <property type="evidence" value="ECO:0007669"/>
    <property type="project" value="UniProtKB-KW"/>
</dbReference>
<dbReference type="InterPro" id="IPR034151">
    <property type="entry name" value="TOPRIM_DnaG_bac"/>
</dbReference>
<dbReference type="PROSITE" id="PS50880">
    <property type="entry name" value="TOPRIM"/>
    <property type="match status" value="1"/>
</dbReference>
<dbReference type="SUPFAM" id="SSF56731">
    <property type="entry name" value="DNA primase core"/>
    <property type="match status" value="1"/>
</dbReference>
<dbReference type="Pfam" id="PF08275">
    <property type="entry name" value="DNAG_N"/>
    <property type="match status" value="1"/>
</dbReference>
<comment type="subunit">
    <text evidence="12">Monomer. Interacts with DnaB.</text>
</comment>
<dbReference type="InterPro" id="IPR019475">
    <property type="entry name" value="DNA_primase_DnaB-bd"/>
</dbReference>
<name>A0A2H0A6H5_9BACT</name>
<dbReference type="Gene3D" id="1.10.860.10">
    <property type="entry name" value="DNAb Helicase, Chain A"/>
    <property type="match status" value="1"/>
</dbReference>
<comment type="similarity">
    <text evidence="12 13">Belongs to the DnaG primase family.</text>
</comment>
<evidence type="ECO:0000256" key="7">
    <source>
        <dbReference type="ARBA" id="ARBA00022771"/>
    </source>
</evidence>
<comment type="function">
    <text evidence="12 13">RNA polymerase that catalyzes the synthesis of short RNA molecules used as primers for DNA polymerase during DNA replication.</text>
</comment>
<keyword evidence="1 12" id="KW-0240">DNA-directed RNA polymerase</keyword>
<dbReference type="Pfam" id="PF00772">
    <property type="entry name" value="DnaB"/>
    <property type="match status" value="1"/>
</dbReference>
<dbReference type="SUPFAM" id="SSF57783">
    <property type="entry name" value="Zinc beta-ribbon"/>
    <property type="match status" value="1"/>
</dbReference>
<dbReference type="InterPro" id="IPR013264">
    <property type="entry name" value="DNAG_N"/>
</dbReference>
<protein>
    <recommendedName>
        <fullName evidence="12 13">DNA primase</fullName>
        <ecNumber evidence="12">2.7.7.101</ecNumber>
    </recommendedName>
</protein>
<dbReference type="InterPro" id="IPR036977">
    <property type="entry name" value="DNA_primase_Znf_CHC2"/>
</dbReference>
<dbReference type="InterPro" id="IPR037068">
    <property type="entry name" value="DNA_primase_core_N_sf"/>
</dbReference>
<keyword evidence="4 12" id="KW-0548">Nucleotidyltransferase</keyword>
<evidence type="ECO:0000256" key="12">
    <source>
        <dbReference type="HAMAP-Rule" id="MF_00974"/>
    </source>
</evidence>
<evidence type="ECO:0000256" key="14">
    <source>
        <dbReference type="PIRSR" id="PIRSR002811-1"/>
    </source>
</evidence>
<comment type="cofactor">
    <cofactor evidence="12 13 14">
        <name>Zn(2+)</name>
        <dbReference type="ChEBI" id="CHEBI:29105"/>
    </cofactor>
    <text evidence="12 13 14">Binds 1 zinc ion per monomer.</text>
</comment>
<dbReference type="InterPro" id="IPR006295">
    <property type="entry name" value="DNA_primase_DnaG"/>
</dbReference>
<keyword evidence="11 12" id="KW-0804">Transcription</keyword>
<evidence type="ECO:0000256" key="11">
    <source>
        <dbReference type="ARBA" id="ARBA00023163"/>
    </source>
</evidence>
<dbReference type="PANTHER" id="PTHR30313:SF2">
    <property type="entry name" value="DNA PRIMASE"/>
    <property type="match status" value="1"/>
</dbReference>
<evidence type="ECO:0000256" key="3">
    <source>
        <dbReference type="ARBA" id="ARBA00022679"/>
    </source>
</evidence>
<evidence type="ECO:0000313" key="16">
    <source>
        <dbReference type="EMBL" id="PIP40440.1"/>
    </source>
</evidence>
<proteinExistence type="inferred from homology"/>
<dbReference type="InterPro" id="IPR007693">
    <property type="entry name" value="DNA_helicase_DnaB-like_N"/>
</dbReference>
<keyword evidence="6 12" id="KW-0479">Metal-binding</keyword>
<sequence>MSNCRCILSDQGFIPEETITRIRESIDIVELISEFVTLKKTGENYKGLCPFHAEQTPSFIVSPKKGIFHCFGCHVGGDVFSFLVKKEGIEFIDAVKLLAKRTGISIPTFQKSSEKEILYEIHDMAVSFYQRSLWSREGKDALEYLQKRGLTDTTLKRFSIGYAPSDWRRLLDFLLIKGFSLEKICRSGLVIQKDANSGQTQRSAPISSQSYDRFRGRVIFPIFNELGRPIGFGGRVLNVSSTTAKYINSPETPLYNKSKVLYGLHLAKERMRTEGVIVVEGYMDVISLSQAGFSNVVASSGTAFTTGQIRLIKRYTSKLWLIFDPDIAGIAATIRGMDLLMEHNMDVRIVSLPDGLDPADYLLRGQMQNLPLQFTDILDQAQGFADWRFKFEIKNDDMRTILGKKKALENLLSFIVRVTNPIERQDLIRRTAEVLGLNETIIINELKTKKAQQGINNRIQGFNQVKQNSKLDSGEYLRRENEGHSKVEKSILYFLLISDDLEEKERVFHQLSADEFSDPICREIFCVLVKLFNQQRELSLSMVMEHMEQKARDSVSSLIFQEKYNGEDIEECLKKLKRYTLSIKLKEIQQLIIEKEKNGEITTDLLRQYNELTGKR</sequence>
<reference evidence="16 17" key="1">
    <citation type="submission" date="2017-09" db="EMBL/GenBank/DDBJ databases">
        <title>Depth-based differentiation of microbial function through sediment-hosted aquifers and enrichment of novel symbionts in the deep terrestrial subsurface.</title>
        <authorList>
            <person name="Probst A.J."/>
            <person name="Ladd B."/>
            <person name="Jarett J.K."/>
            <person name="Geller-Mcgrath D.E."/>
            <person name="Sieber C.M."/>
            <person name="Emerson J.B."/>
            <person name="Anantharaman K."/>
            <person name="Thomas B.C."/>
            <person name="Malmstrom R."/>
            <person name="Stieglmeier M."/>
            <person name="Klingl A."/>
            <person name="Woyke T."/>
            <person name="Ryan C.M."/>
            <person name="Banfield J.F."/>
        </authorList>
    </citation>
    <scope>NUCLEOTIDE SEQUENCE [LARGE SCALE GENOMIC DNA]</scope>
    <source>
        <strain evidence="16">CG23_combo_of_CG06-09_8_20_14_all_40_23</strain>
    </source>
</reference>
<dbReference type="EC" id="2.7.7.101" evidence="12"/>
<evidence type="ECO:0000256" key="6">
    <source>
        <dbReference type="ARBA" id="ARBA00022723"/>
    </source>
</evidence>
<evidence type="ECO:0000256" key="2">
    <source>
        <dbReference type="ARBA" id="ARBA00022515"/>
    </source>
</evidence>
<keyword evidence="7 12" id="KW-0863">Zinc-finger</keyword>
<dbReference type="Pfam" id="PF10410">
    <property type="entry name" value="DnaB_bind"/>
    <property type="match status" value="1"/>
</dbReference>
<keyword evidence="8 12" id="KW-0862">Zinc</keyword>
<dbReference type="Gene3D" id="3.90.580.10">
    <property type="entry name" value="Zinc finger, CHC2-type domain"/>
    <property type="match status" value="1"/>
</dbReference>
<evidence type="ECO:0000256" key="5">
    <source>
        <dbReference type="ARBA" id="ARBA00022705"/>
    </source>
</evidence>